<dbReference type="InterPro" id="IPR001763">
    <property type="entry name" value="Rhodanese-like_dom"/>
</dbReference>
<dbReference type="PROSITE" id="PS50206">
    <property type="entry name" value="RHODANESE_3"/>
    <property type="match status" value="1"/>
</dbReference>
<evidence type="ECO:0000259" key="1">
    <source>
        <dbReference type="PROSITE" id="PS50206"/>
    </source>
</evidence>
<gene>
    <name evidence="2" type="ORF">CM83_26390</name>
</gene>
<reference evidence="2" key="2">
    <citation type="submission" date="2014-07" db="EMBL/GenBank/DDBJ databases">
        <authorList>
            <person name="Hull J."/>
        </authorList>
    </citation>
    <scope>NUCLEOTIDE SEQUENCE</scope>
</reference>
<dbReference type="InterPro" id="IPR036873">
    <property type="entry name" value="Rhodanese-like_dom_sf"/>
</dbReference>
<dbReference type="PANTHER" id="PTHR43268">
    <property type="entry name" value="THIOSULFATE SULFURTRANSFERASE/RHODANESE-LIKE DOMAIN-CONTAINING PROTEIN 2"/>
    <property type="match status" value="1"/>
</dbReference>
<name>A0A0A9ZFW3_LYGHE</name>
<sequence>MKLKIKGDIVTLGVRVEPTRVVGTYVEPREWNALIQQPDVIVIDTRNEYEFRVGTFRGAINPHIRRFTQFPDFLRLHLEQWRDKKIAMFCTGGIRCEKSTSLAL</sequence>
<dbReference type="EMBL" id="GBHO01000698">
    <property type="protein sequence ID" value="JAG42906.1"/>
    <property type="molecule type" value="Transcribed_RNA"/>
</dbReference>
<dbReference type="AlphaFoldDB" id="A0A0A9ZFW3"/>
<dbReference type="Pfam" id="PF00581">
    <property type="entry name" value="Rhodanese"/>
    <property type="match status" value="1"/>
</dbReference>
<accession>A0A0A9ZFW3</accession>
<organism evidence="2">
    <name type="scientific">Lygus hesperus</name>
    <name type="common">Western plant bug</name>
    <dbReference type="NCBI Taxonomy" id="30085"/>
    <lineage>
        <taxon>Eukaryota</taxon>
        <taxon>Metazoa</taxon>
        <taxon>Ecdysozoa</taxon>
        <taxon>Arthropoda</taxon>
        <taxon>Hexapoda</taxon>
        <taxon>Insecta</taxon>
        <taxon>Pterygota</taxon>
        <taxon>Neoptera</taxon>
        <taxon>Paraneoptera</taxon>
        <taxon>Hemiptera</taxon>
        <taxon>Heteroptera</taxon>
        <taxon>Panheteroptera</taxon>
        <taxon>Cimicomorpha</taxon>
        <taxon>Miridae</taxon>
        <taxon>Mirini</taxon>
        <taxon>Lygus</taxon>
    </lineage>
</organism>
<dbReference type="Gene3D" id="3.40.250.10">
    <property type="entry name" value="Rhodanese-like domain"/>
    <property type="match status" value="1"/>
</dbReference>
<protein>
    <recommendedName>
        <fullName evidence="1">Rhodanese domain-containing protein</fullName>
    </recommendedName>
</protein>
<dbReference type="SUPFAM" id="SSF52821">
    <property type="entry name" value="Rhodanese/Cell cycle control phosphatase"/>
    <property type="match status" value="1"/>
</dbReference>
<dbReference type="PANTHER" id="PTHR43268:SF3">
    <property type="entry name" value="RHODANESE-LIKE DOMAIN-CONTAINING PROTEIN 7-RELATED"/>
    <property type="match status" value="1"/>
</dbReference>
<proteinExistence type="predicted"/>
<dbReference type="InterPro" id="IPR020936">
    <property type="entry name" value="TrhO"/>
</dbReference>
<feature type="domain" description="Rhodanese" evidence="1">
    <location>
        <begin position="36"/>
        <end position="98"/>
    </location>
</feature>
<reference evidence="2" key="1">
    <citation type="journal article" date="2014" name="PLoS ONE">
        <title>Transcriptome-Based Identification of ABC Transporters in the Western Tarnished Plant Bug Lygus hesperus.</title>
        <authorList>
            <person name="Hull J.J."/>
            <person name="Chaney K."/>
            <person name="Geib S.M."/>
            <person name="Fabrick J.A."/>
            <person name="Brent C.S."/>
            <person name="Walsh D."/>
            <person name="Lavine L.C."/>
        </authorList>
    </citation>
    <scope>NUCLEOTIDE SEQUENCE</scope>
</reference>
<evidence type="ECO:0000313" key="2">
    <source>
        <dbReference type="EMBL" id="JAG42906.1"/>
    </source>
</evidence>